<evidence type="ECO:0000313" key="14">
    <source>
        <dbReference type="Proteomes" id="UP000386281"/>
    </source>
</evidence>
<evidence type="ECO:0000256" key="3">
    <source>
        <dbReference type="ARBA" id="ARBA00022475"/>
    </source>
</evidence>
<dbReference type="Proteomes" id="UP000216867">
    <property type="component" value="Unassembled WGS sequence"/>
</dbReference>
<dbReference type="GeneID" id="99772713"/>
<protein>
    <submittedName>
        <fullName evidence="11">Mrp complex subunit C1</fullName>
    </submittedName>
    <submittedName>
        <fullName evidence="8">NADH-ubiquinone oxidoreductase subunit 4L</fullName>
    </submittedName>
    <submittedName>
        <fullName evidence="9">Na+/H+ antiporter subunit C</fullName>
    </submittedName>
</protein>
<reference evidence="12" key="1">
    <citation type="submission" date="2016-01" db="EMBL/GenBank/DDBJ databases">
        <title>Draft genome of Chromobacterium sp. F49.</title>
        <authorList>
            <person name="Hong K.W."/>
        </authorList>
    </citation>
    <scope>NUCLEOTIDE SEQUENCE [LARGE SCALE GENOMIC DNA]</scope>
    <source>
        <strain evidence="12">M40</strain>
    </source>
</reference>
<keyword evidence="5 7" id="KW-1133">Transmembrane helix</keyword>
<reference evidence="11 14" key="4">
    <citation type="submission" date="2019-02" db="EMBL/GenBank/DDBJ databases">
        <authorList>
            <consortium name="Pathogen Informatics"/>
        </authorList>
    </citation>
    <scope>NUCLEOTIDE SEQUENCE [LARGE SCALE GENOMIC DNA]</scope>
    <source>
        <strain evidence="11 14">3012STDY7078520</strain>
    </source>
</reference>
<reference evidence="8" key="2">
    <citation type="submission" date="2016-01" db="EMBL/GenBank/DDBJ databases">
        <authorList>
            <person name="Hong K.W."/>
        </authorList>
    </citation>
    <scope>NUCLEOTIDE SEQUENCE</scope>
    <source>
        <strain evidence="8">M40</strain>
    </source>
</reference>
<keyword evidence="3" id="KW-1003">Cell membrane</keyword>
<dbReference type="Proteomes" id="UP000594979">
    <property type="component" value="Chromosome"/>
</dbReference>
<dbReference type="Pfam" id="PF00420">
    <property type="entry name" value="Oxidored_q2"/>
    <property type="match status" value="1"/>
</dbReference>
<accession>A0A165E884</accession>
<evidence type="ECO:0000313" key="10">
    <source>
        <dbReference type="EMBL" id="QPS32666.1"/>
    </source>
</evidence>
<dbReference type="InterPro" id="IPR039428">
    <property type="entry name" value="NUOK/Mnh_C1-like"/>
</dbReference>
<dbReference type="RefSeq" id="WP_009375449.1">
    <property type="nucleotide sequence ID" value="NZ_CAACXN010000014.1"/>
</dbReference>
<sequence>MILAITIGVLTAGGVYLMMQRSMVRGVFGLTLLSHAANFVLLSAGVGAWRVEPLSGRGDQSLAADPLPQAFVLTAIVITLAVTIFMLALAVLGHDDDQKRAPETGEVRES</sequence>
<dbReference type="EMBL" id="NCWY01000005">
    <property type="protein sequence ID" value="PAK96029.1"/>
    <property type="molecule type" value="Genomic_DNA"/>
</dbReference>
<comment type="subcellular location">
    <subcellularLocation>
        <location evidence="1">Cell membrane</location>
        <topology evidence="1">Multi-pass membrane protein</topology>
    </subcellularLocation>
</comment>
<dbReference type="GO" id="GO:0005886">
    <property type="term" value="C:plasma membrane"/>
    <property type="evidence" value="ECO:0007669"/>
    <property type="project" value="UniProtKB-SubCell"/>
</dbReference>
<reference evidence="10 15" key="5">
    <citation type="submission" date="2020-12" db="EMBL/GenBank/DDBJ databases">
        <title>FDA dAtabase for Regulatory Grade micrObial Sequences (FDA-ARGOS): Supporting development and validation of Infectious Disease Dx tests.</title>
        <authorList>
            <person name="Sproer C."/>
            <person name="Gronow S."/>
            <person name="Severitt S."/>
            <person name="Schroder I."/>
            <person name="Tallon L."/>
            <person name="Sadzewicz L."/>
            <person name="Zhao X."/>
            <person name="Boylan J."/>
            <person name="Ott S."/>
            <person name="Bowen H."/>
            <person name="Vavikolanu K."/>
            <person name="Mehta A."/>
            <person name="Aluvathingal J."/>
            <person name="Nadendla S."/>
            <person name="Lowell S."/>
            <person name="Myers T."/>
            <person name="Yan Y."/>
            <person name="Sichtig H."/>
        </authorList>
    </citation>
    <scope>NUCLEOTIDE SEQUENCE [LARGE SCALE GENOMIC DNA]</scope>
    <source>
        <strain evidence="10 15">FDAARGOS_902</strain>
    </source>
</reference>
<dbReference type="EMBL" id="CP065682">
    <property type="protein sequence ID" value="QPS32666.1"/>
    <property type="molecule type" value="Genomic_DNA"/>
</dbReference>
<name>A0A165E884_9MICO</name>
<evidence type="ECO:0000313" key="8">
    <source>
        <dbReference type="EMBL" id="KZE20885.1"/>
    </source>
</evidence>
<dbReference type="Gene3D" id="1.10.287.3510">
    <property type="match status" value="1"/>
</dbReference>
<dbReference type="PANTHER" id="PTHR34583">
    <property type="entry name" value="ANTIPORTER SUBUNIT MNHC2-RELATED"/>
    <property type="match status" value="1"/>
</dbReference>
<evidence type="ECO:0000256" key="6">
    <source>
        <dbReference type="ARBA" id="ARBA00023136"/>
    </source>
</evidence>
<evidence type="ECO:0000256" key="1">
    <source>
        <dbReference type="ARBA" id="ARBA00004651"/>
    </source>
</evidence>
<organism evidence="9 13">
    <name type="scientific">Brevibacterium casei</name>
    <dbReference type="NCBI Taxonomy" id="33889"/>
    <lineage>
        <taxon>Bacteria</taxon>
        <taxon>Bacillati</taxon>
        <taxon>Actinomycetota</taxon>
        <taxon>Actinomycetes</taxon>
        <taxon>Micrococcales</taxon>
        <taxon>Brevibacteriaceae</taxon>
        <taxon>Brevibacterium</taxon>
    </lineage>
</organism>
<dbReference type="Proteomes" id="UP000386281">
    <property type="component" value="Unassembled WGS sequence"/>
</dbReference>
<evidence type="ECO:0000256" key="7">
    <source>
        <dbReference type="SAM" id="Phobius"/>
    </source>
</evidence>
<feature type="transmembrane region" description="Helical" evidence="7">
    <location>
        <begin position="27"/>
        <end position="49"/>
    </location>
</feature>
<dbReference type="EMBL" id="LQQR01000014">
    <property type="protein sequence ID" value="KZE20885.1"/>
    <property type="molecule type" value="Genomic_DNA"/>
</dbReference>
<keyword evidence="4 7" id="KW-0812">Transmembrane</keyword>
<dbReference type="EMBL" id="CAACXN010000014">
    <property type="protein sequence ID" value="VEW11925.1"/>
    <property type="molecule type" value="Genomic_DNA"/>
</dbReference>
<comment type="similarity">
    <text evidence="2">Belongs to the CPA3 antiporters (TC 2.A.63) subunit C family.</text>
</comment>
<dbReference type="KEGG" id="bcau:I6G59_11705"/>
<evidence type="ECO:0000313" key="13">
    <source>
        <dbReference type="Proteomes" id="UP000216867"/>
    </source>
</evidence>
<feature type="transmembrane region" description="Helical" evidence="7">
    <location>
        <begin position="69"/>
        <end position="92"/>
    </location>
</feature>
<proteinExistence type="inferred from homology"/>
<dbReference type="STRING" id="33889.AVW13_10305"/>
<dbReference type="InterPro" id="IPR050601">
    <property type="entry name" value="CPA3_antiporter_subunitC"/>
</dbReference>
<dbReference type="Proteomes" id="UP000076612">
    <property type="component" value="Unassembled WGS sequence"/>
</dbReference>
<evidence type="ECO:0000313" key="12">
    <source>
        <dbReference type="Proteomes" id="UP000076612"/>
    </source>
</evidence>
<dbReference type="PANTHER" id="PTHR34583:SF2">
    <property type="entry name" value="ANTIPORTER SUBUNIT MNHC2-RELATED"/>
    <property type="match status" value="1"/>
</dbReference>
<reference evidence="9 13" key="3">
    <citation type="submission" date="2017-04" db="EMBL/GenBank/DDBJ databases">
        <title>Kefir bacterial isolates.</title>
        <authorList>
            <person name="Kim Y."/>
            <person name="Blasche S."/>
            <person name="Patil K.R."/>
        </authorList>
    </citation>
    <scope>NUCLEOTIDE SEQUENCE [LARGE SCALE GENOMIC DNA]</scope>
    <source>
        <strain evidence="9 13">OG2</strain>
    </source>
</reference>
<evidence type="ECO:0000313" key="11">
    <source>
        <dbReference type="EMBL" id="VEW11925.1"/>
    </source>
</evidence>
<dbReference type="AlphaFoldDB" id="A0A165E884"/>
<evidence type="ECO:0000256" key="4">
    <source>
        <dbReference type="ARBA" id="ARBA00022692"/>
    </source>
</evidence>
<evidence type="ECO:0000256" key="2">
    <source>
        <dbReference type="ARBA" id="ARBA00010388"/>
    </source>
</evidence>
<evidence type="ECO:0000313" key="9">
    <source>
        <dbReference type="EMBL" id="PAK96029.1"/>
    </source>
</evidence>
<keyword evidence="6 7" id="KW-0472">Membrane</keyword>
<evidence type="ECO:0000313" key="15">
    <source>
        <dbReference type="Proteomes" id="UP000594979"/>
    </source>
</evidence>
<evidence type="ECO:0000256" key="5">
    <source>
        <dbReference type="ARBA" id="ARBA00022989"/>
    </source>
</evidence>
<gene>
    <name evidence="11" type="primary">mnhC1</name>
    <name evidence="8" type="ORF">AVW13_10305</name>
    <name evidence="9" type="ORF">B8X04_07180</name>
    <name evidence="10" type="ORF">I6G59_11705</name>
    <name evidence="11" type="ORF">NCTC12391_01061</name>
</gene>